<proteinExistence type="predicted"/>
<feature type="region of interest" description="Disordered" evidence="1">
    <location>
        <begin position="37"/>
        <end position="57"/>
    </location>
</feature>
<sequence length="218" mass="23228">MSGACGNDVVDPLAFELAAWLEGLGLSAHLADAGLPSYQRDADGTPRWRDPATGRQMSTDQLRALDAMLRGQGDEPEHGVPLGLVQVARQARVRAELTATPSHSYETLAQARGESVNAARFFVHKGADNHQVLLVRADELLLIPAFQFDDAGSPRADLAEVLPPLLAAGMDPWLVWGWLTQPAALLGGAIPEQAAADPAEAPIVQHAARRLAQTVARD</sequence>
<keyword evidence="3" id="KW-1185">Reference proteome</keyword>
<name>A0ABN1TVT2_9ACTN</name>
<evidence type="ECO:0000256" key="1">
    <source>
        <dbReference type="SAM" id="MobiDB-lite"/>
    </source>
</evidence>
<evidence type="ECO:0000313" key="2">
    <source>
        <dbReference type="EMBL" id="GAA1105219.1"/>
    </source>
</evidence>
<protein>
    <submittedName>
        <fullName evidence="2">Uncharacterized protein</fullName>
    </submittedName>
</protein>
<evidence type="ECO:0000313" key="3">
    <source>
        <dbReference type="Proteomes" id="UP001501581"/>
    </source>
</evidence>
<comment type="caution">
    <text evidence="2">The sequence shown here is derived from an EMBL/GenBank/DDBJ whole genome shotgun (WGS) entry which is preliminary data.</text>
</comment>
<feature type="compositionally biased region" description="Basic and acidic residues" evidence="1">
    <location>
        <begin position="40"/>
        <end position="52"/>
    </location>
</feature>
<dbReference type="RefSeq" id="WP_343995033.1">
    <property type="nucleotide sequence ID" value="NZ_BAAALG010000011.1"/>
</dbReference>
<dbReference type="Proteomes" id="UP001501581">
    <property type="component" value="Unassembled WGS sequence"/>
</dbReference>
<dbReference type="EMBL" id="BAAALG010000011">
    <property type="protein sequence ID" value="GAA1105219.1"/>
    <property type="molecule type" value="Genomic_DNA"/>
</dbReference>
<organism evidence="2 3">
    <name type="scientific">Nocardioides dubius</name>
    <dbReference type="NCBI Taxonomy" id="317019"/>
    <lineage>
        <taxon>Bacteria</taxon>
        <taxon>Bacillati</taxon>
        <taxon>Actinomycetota</taxon>
        <taxon>Actinomycetes</taxon>
        <taxon>Propionibacteriales</taxon>
        <taxon>Nocardioidaceae</taxon>
        <taxon>Nocardioides</taxon>
    </lineage>
</organism>
<accession>A0ABN1TVT2</accession>
<reference evidence="2 3" key="1">
    <citation type="journal article" date="2019" name="Int. J. Syst. Evol. Microbiol.">
        <title>The Global Catalogue of Microorganisms (GCM) 10K type strain sequencing project: providing services to taxonomists for standard genome sequencing and annotation.</title>
        <authorList>
            <consortium name="The Broad Institute Genomics Platform"/>
            <consortium name="The Broad Institute Genome Sequencing Center for Infectious Disease"/>
            <person name="Wu L."/>
            <person name="Ma J."/>
        </authorList>
    </citation>
    <scope>NUCLEOTIDE SEQUENCE [LARGE SCALE GENOMIC DNA]</scope>
    <source>
        <strain evidence="2 3">JCM 13008</strain>
    </source>
</reference>
<gene>
    <name evidence="2" type="ORF">GCM10009668_25730</name>
</gene>